<accession>A0A915JJ97</accession>
<protein>
    <submittedName>
        <fullName evidence="3">Uncharacterized protein</fullName>
    </submittedName>
</protein>
<evidence type="ECO:0000313" key="3">
    <source>
        <dbReference type="WBParaSite" id="nRc.2.0.1.t26146-RA"/>
    </source>
</evidence>
<dbReference type="AlphaFoldDB" id="A0A915JJ97"/>
<organism evidence="2 3">
    <name type="scientific">Romanomermis culicivorax</name>
    <name type="common">Nematode worm</name>
    <dbReference type="NCBI Taxonomy" id="13658"/>
    <lineage>
        <taxon>Eukaryota</taxon>
        <taxon>Metazoa</taxon>
        <taxon>Ecdysozoa</taxon>
        <taxon>Nematoda</taxon>
        <taxon>Enoplea</taxon>
        <taxon>Dorylaimia</taxon>
        <taxon>Mermithida</taxon>
        <taxon>Mermithoidea</taxon>
        <taxon>Mermithidae</taxon>
        <taxon>Romanomermis</taxon>
    </lineage>
</organism>
<evidence type="ECO:0000313" key="2">
    <source>
        <dbReference type="Proteomes" id="UP000887565"/>
    </source>
</evidence>
<name>A0A915JJ97_ROMCU</name>
<evidence type="ECO:0000256" key="1">
    <source>
        <dbReference type="SAM" id="MobiDB-lite"/>
    </source>
</evidence>
<dbReference type="WBParaSite" id="nRc.2.0.1.t26146-RA">
    <property type="protein sequence ID" value="nRc.2.0.1.t26146-RA"/>
    <property type="gene ID" value="nRc.2.0.1.g26146"/>
</dbReference>
<feature type="region of interest" description="Disordered" evidence="1">
    <location>
        <begin position="111"/>
        <end position="130"/>
    </location>
</feature>
<reference evidence="3" key="1">
    <citation type="submission" date="2022-11" db="UniProtKB">
        <authorList>
            <consortium name="WormBaseParasite"/>
        </authorList>
    </citation>
    <scope>IDENTIFICATION</scope>
</reference>
<dbReference type="Proteomes" id="UP000887565">
    <property type="component" value="Unplaced"/>
</dbReference>
<keyword evidence="2" id="KW-1185">Reference proteome</keyword>
<sequence length="130" mass="15176">MSLTSFAYGFYDRTRLSFEEKQEGKTQQLYSYCCKKTTINSNFRETTFLINDSNTPIDNPTSRHPTVLNFDVRRRVGEFALQIGPGTLAPLKFAAHFQLQPPRVFDVQNATHQTVGRRRRRQISGRRLRY</sequence>
<feature type="compositionally biased region" description="Basic residues" evidence="1">
    <location>
        <begin position="115"/>
        <end position="130"/>
    </location>
</feature>
<proteinExistence type="predicted"/>